<comment type="caution">
    <text evidence="1">The sequence shown here is derived from an EMBL/GenBank/DDBJ whole genome shotgun (WGS) entry which is preliminary data.</text>
</comment>
<dbReference type="InterPro" id="IPR004027">
    <property type="entry name" value="SEC_C_motif"/>
</dbReference>
<dbReference type="AlphaFoldDB" id="A0A7V8IIS9"/>
<name>A0A7V8IIS9_9GAMM</name>
<dbReference type="RefSeq" id="WP_039349228.1">
    <property type="nucleotide sequence ID" value="NZ_JSXC01000030.1"/>
</dbReference>
<sequence length="489" mass="56070">MLRKIDKNTGFNASEGKLINLADNAFLGLWSYANIHSDEGYSKNKTGKEVCDLLVVFGDDVIIFSDKSVKFNEDIDISIAWQRWFRGSVIDSSRQLYGAEKFIKENPQRIYIDKNCTVQFPVEINKESRFHLIAVTDNISAPAKKYFDSISKGSSSTLVNAFVYDAKECLKNVFCVGDLYPKKTFIHVLDEISLTLLLTELNTATDFIEYLMAKEKAVREQHLALCLGEEEILASYFQGNKKIIPDDILREQGLVSIPEGEWAHYIKSFQYQQAISIKKGSVFWDELIENSSQSILAANVGYFGEKPFSMHEAAIREVAKESRPSRYYLSKCFKEKMDSVPSHITSSRLVESPDEPGKFYLFLLVPHKDEIDYLIYRERRVALINMYFPIAFARHKKIKKIIAIATEPKNNIGRSEDFIYIHYPKPMPRDERAEILKASRDFNIMSDFLPWNQPAPARHNAPPHSNMQKLGRNEPCFCGSGKKYKKCHG</sequence>
<evidence type="ECO:0000313" key="2">
    <source>
        <dbReference type="Proteomes" id="UP000053038"/>
    </source>
</evidence>
<accession>A0A7V8IIS9</accession>
<proteinExistence type="predicted"/>
<gene>
    <name evidence="1" type="ORF">OI69_09365</name>
</gene>
<dbReference type="Proteomes" id="UP000053038">
    <property type="component" value="Unassembled WGS sequence"/>
</dbReference>
<dbReference type="Gene3D" id="3.10.450.50">
    <property type="match status" value="1"/>
</dbReference>
<reference evidence="1 2" key="1">
    <citation type="submission" date="2014-10" db="EMBL/GenBank/DDBJ databases">
        <title>Genome sequence of Pectobacterium carotovorum M022.</title>
        <authorList>
            <person name="Chan K.-G."/>
            <person name="Tan W.-S."/>
        </authorList>
    </citation>
    <scope>NUCLEOTIDE SEQUENCE [LARGE SCALE GENOMIC DNA]</scope>
    <source>
        <strain evidence="1 2">M022</strain>
    </source>
</reference>
<organism evidence="1 2">
    <name type="scientific">Pectobacterium fontis</name>
    <dbReference type="NCBI Taxonomy" id="2558042"/>
    <lineage>
        <taxon>Bacteria</taxon>
        <taxon>Pseudomonadati</taxon>
        <taxon>Pseudomonadota</taxon>
        <taxon>Gammaproteobacteria</taxon>
        <taxon>Enterobacterales</taxon>
        <taxon>Pectobacteriaceae</taxon>
        <taxon>Pectobacterium</taxon>
    </lineage>
</organism>
<dbReference type="SUPFAM" id="SSF103642">
    <property type="entry name" value="Sec-C motif"/>
    <property type="match status" value="1"/>
</dbReference>
<keyword evidence="2" id="KW-1185">Reference proteome</keyword>
<dbReference type="Pfam" id="PF02810">
    <property type="entry name" value="SEC-C"/>
    <property type="match status" value="1"/>
</dbReference>
<protein>
    <submittedName>
        <fullName evidence="1">Preprotein translocase subunit SecA</fullName>
    </submittedName>
</protein>
<dbReference type="EMBL" id="JSXC01000030">
    <property type="protein sequence ID" value="KHN51867.1"/>
    <property type="molecule type" value="Genomic_DNA"/>
</dbReference>
<dbReference type="OrthoDB" id="570299at2"/>
<evidence type="ECO:0000313" key="1">
    <source>
        <dbReference type="EMBL" id="KHN51867.1"/>
    </source>
</evidence>